<comment type="caution">
    <text evidence="1">The sequence shown here is derived from an EMBL/GenBank/DDBJ whole genome shotgun (WGS) entry which is preliminary data.</text>
</comment>
<name>X0YMB0_9ZZZZ</name>
<reference evidence="1" key="1">
    <citation type="journal article" date="2014" name="Front. Microbiol.">
        <title>High frequency of phylogenetically diverse reductive dehalogenase-homologous genes in deep subseafloor sedimentary metagenomes.</title>
        <authorList>
            <person name="Kawai M."/>
            <person name="Futagami T."/>
            <person name="Toyoda A."/>
            <person name="Takaki Y."/>
            <person name="Nishi S."/>
            <person name="Hori S."/>
            <person name="Arai W."/>
            <person name="Tsubouchi T."/>
            <person name="Morono Y."/>
            <person name="Uchiyama I."/>
            <person name="Ito T."/>
            <person name="Fujiyama A."/>
            <person name="Inagaki F."/>
            <person name="Takami H."/>
        </authorList>
    </citation>
    <scope>NUCLEOTIDE SEQUENCE</scope>
    <source>
        <strain evidence="1">Expedition CK06-06</strain>
    </source>
</reference>
<proteinExistence type="predicted"/>
<evidence type="ECO:0000313" key="1">
    <source>
        <dbReference type="EMBL" id="GAG57215.1"/>
    </source>
</evidence>
<sequence>MIRSKKLKYALVGFVVLLFAGIVLGAVFSSFVTWTGTYEVDTPLIQYGPTATGPWEIAEDFEVDLGTNTGTAISMGYTETFFLAVAGAVTVAFDDSGSTEGLTINVYLASDLVTPITSYEFVGSATTEFYLEVLVSPMTTTGTVLTASLVMDANGL</sequence>
<gene>
    <name evidence="1" type="ORF">S01H4_13788</name>
</gene>
<organism evidence="1">
    <name type="scientific">marine sediment metagenome</name>
    <dbReference type="NCBI Taxonomy" id="412755"/>
    <lineage>
        <taxon>unclassified sequences</taxon>
        <taxon>metagenomes</taxon>
        <taxon>ecological metagenomes</taxon>
    </lineage>
</organism>
<dbReference type="AlphaFoldDB" id="X0YMB0"/>
<accession>X0YMB0</accession>
<protein>
    <submittedName>
        <fullName evidence="1">Uncharacterized protein</fullName>
    </submittedName>
</protein>
<dbReference type="EMBL" id="BART01006065">
    <property type="protein sequence ID" value="GAG57215.1"/>
    <property type="molecule type" value="Genomic_DNA"/>
</dbReference>